<evidence type="ECO:0000256" key="1">
    <source>
        <dbReference type="SAM" id="Phobius"/>
    </source>
</evidence>
<reference evidence="2 3" key="2">
    <citation type="journal article" date="2022" name="Arch. Microbiol.">
        <title>Rhodococcus pseudokoreensis sp. nov. isolated from the rhizosphere of young M26 apple rootstocks.</title>
        <authorList>
            <person name="Kampfer P."/>
            <person name="Glaeser S.P."/>
            <person name="Blom J."/>
            <person name="Wolf J."/>
            <person name="Benning S."/>
            <person name="Schloter M."/>
            <person name="Neumann-Schaal M."/>
        </authorList>
    </citation>
    <scope>NUCLEOTIDE SEQUENCE [LARGE SCALE GENOMIC DNA]</scope>
    <source>
        <strain evidence="2 3">R79</strain>
    </source>
</reference>
<evidence type="ECO:0000313" key="3">
    <source>
        <dbReference type="Proteomes" id="UP000662986"/>
    </source>
</evidence>
<sequence>MTHSLPSVSVRVRAVLSLGILLGLGAVGTLAVWSDDATATSGTFTTGTIDIRANAVDSYTFGTLALANMLPGESVAQPLVVNNVGTAALKYTMSATTPAGSPALASQLTVSVYNGGSAGNATGNGMRTGTCSGGALLGQSALAAGGPAPVITAPQTVAGLNGAQNLCFVAALAPTAPVAVQSQSVGSATFTFSATAG</sequence>
<keyword evidence="1" id="KW-0812">Transmembrane</keyword>
<organism evidence="2 3">
    <name type="scientific">Rhodococcus pseudokoreensis</name>
    <dbReference type="NCBI Taxonomy" id="2811421"/>
    <lineage>
        <taxon>Bacteria</taxon>
        <taxon>Bacillati</taxon>
        <taxon>Actinomycetota</taxon>
        <taxon>Actinomycetes</taxon>
        <taxon>Mycobacteriales</taxon>
        <taxon>Nocardiaceae</taxon>
        <taxon>Rhodococcus</taxon>
    </lineage>
</organism>
<dbReference type="Proteomes" id="UP000662986">
    <property type="component" value="Chromosome"/>
</dbReference>
<accession>A0A974W9Y8</accession>
<protein>
    <recommendedName>
        <fullName evidence="4">SipW-cognate class signal peptide</fullName>
    </recommendedName>
</protein>
<keyword evidence="3" id="KW-1185">Reference proteome</keyword>
<feature type="transmembrane region" description="Helical" evidence="1">
    <location>
        <begin position="12"/>
        <end position="33"/>
    </location>
</feature>
<dbReference type="Pfam" id="PF12389">
    <property type="entry name" value="Peptidase_M73"/>
    <property type="match status" value="1"/>
</dbReference>
<keyword evidence="1" id="KW-0472">Membrane</keyword>
<evidence type="ECO:0008006" key="4">
    <source>
        <dbReference type="Google" id="ProtNLM"/>
    </source>
</evidence>
<gene>
    <name evidence="2" type="ORF">JWS13_34210</name>
</gene>
<dbReference type="InterPro" id="IPR022121">
    <property type="entry name" value="Peptidase_M73_camelysin"/>
</dbReference>
<proteinExistence type="predicted"/>
<keyword evidence="1" id="KW-1133">Transmembrane helix</keyword>
<dbReference type="NCBIfam" id="TIGR04088">
    <property type="entry name" value="cognate_SipW"/>
    <property type="match status" value="1"/>
</dbReference>
<evidence type="ECO:0000313" key="2">
    <source>
        <dbReference type="EMBL" id="QSE93290.1"/>
    </source>
</evidence>
<reference evidence="2 3" key="1">
    <citation type="journal article" date="2021" name="Microbiol. Resour. Announc.">
        <title>Complete Genome Sequences of Two Rhodococcus sp. Strains with Large and Linear Chromosomes, Isolated from Apple Rhizosphere.</title>
        <authorList>
            <person name="Benning S."/>
            <person name="Brugnone N."/>
            <person name="Siani R."/>
            <person name="Kublik S."/>
            <person name="Schloter M."/>
            <person name="Rad V."/>
        </authorList>
    </citation>
    <scope>NUCLEOTIDE SEQUENCE [LARGE SCALE GENOMIC DNA]</scope>
    <source>
        <strain evidence="2 3">R79</strain>
    </source>
</reference>
<dbReference type="InterPro" id="IPR023833">
    <property type="entry name" value="Signal_pept_SipW-depend-type"/>
</dbReference>
<name>A0A974W9Y8_9NOCA</name>
<dbReference type="EMBL" id="CP070619">
    <property type="protein sequence ID" value="QSE93290.1"/>
    <property type="molecule type" value="Genomic_DNA"/>
</dbReference>
<dbReference type="RefSeq" id="WP_206009870.1">
    <property type="nucleotide sequence ID" value="NZ_CP070619.1"/>
</dbReference>